<dbReference type="EMBL" id="AWUE01010618">
    <property type="protein sequence ID" value="OMP11510.1"/>
    <property type="molecule type" value="Genomic_DNA"/>
</dbReference>
<keyword evidence="1" id="KW-0812">Transmembrane</keyword>
<keyword evidence="1" id="KW-1133">Transmembrane helix</keyword>
<proteinExistence type="predicted"/>
<reference evidence="3" key="1">
    <citation type="submission" date="2013-09" db="EMBL/GenBank/DDBJ databases">
        <title>Corchorus olitorius genome sequencing.</title>
        <authorList>
            <person name="Alam M."/>
            <person name="Haque M.S."/>
            <person name="Islam M.S."/>
            <person name="Emdad E.M."/>
            <person name="Islam M.M."/>
            <person name="Ahmed B."/>
            <person name="Halim A."/>
            <person name="Hossen Q.M.M."/>
            <person name="Hossain M.Z."/>
            <person name="Ahmed R."/>
            <person name="Khan M.M."/>
            <person name="Islam R."/>
            <person name="Rashid M.M."/>
            <person name="Khan S.A."/>
            <person name="Rahman M.S."/>
            <person name="Alam M."/>
            <person name="Yahiya A.S."/>
            <person name="Khan M.S."/>
            <person name="Azam M.S."/>
            <person name="Haque T."/>
            <person name="Lashkar M.Z.H."/>
            <person name="Akhand A.I."/>
            <person name="Morshed G."/>
            <person name="Roy S."/>
            <person name="Uddin K.S."/>
            <person name="Rabeya T."/>
            <person name="Hossain A.S."/>
            <person name="Chowdhury A."/>
            <person name="Snigdha A.R."/>
            <person name="Mortoza M.S."/>
            <person name="Matin S.A."/>
            <person name="Hoque S.M.E."/>
            <person name="Islam M.K."/>
            <person name="Roy D.K."/>
            <person name="Haider R."/>
            <person name="Moosa M.M."/>
            <person name="Elias S.M."/>
            <person name="Hasan A.M."/>
            <person name="Jahan S."/>
            <person name="Shafiuddin M."/>
            <person name="Mahmood N."/>
            <person name="Shommy N.S."/>
        </authorList>
    </citation>
    <scope>NUCLEOTIDE SEQUENCE [LARGE SCALE GENOMIC DNA]</scope>
    <source>
        <strain evidence="3">cv. O-4</strain>
    </source>
</reference>
<name>A0A1R3KWR6_9ROSI</name>
<sequence>MKFQSCLSVCNPGFISLCLKPAYDCVLCMLIYWTENNGAYGIVNLKLGVYEDMAAVGDSKVHVFINSLPPSCQVQELSPLKSGTCGSLILYPTWLGSVLILVHVCFIVVLPLDGENLAYSKLLL</sequence>
<evidence type="ECO:0000256" key="1">
    <source>
        <dbReference type="SAM" id="Phobius"/>
    </source>
</evidence>
<feature type="transmembrane region" description="Helical" evidence="1">
    <location>
        <begin position="88"/>
        <end position="112"/>
    </location>
</feature>
<dbReference type="Proteomes" id="UP000187203">
    <property type="component" value="Unassembled WGS sequence"/>
</dbReference>
<evidence type="ECO:0000313" key="2">
    <source>
        <dbReference type="EMBL" id="OMP11510.1"/>
    </source>
</evidence>
<accession>A0A1R3KWR6</accession>
<gene>
    <name evidence="2" type="ORF">COLO4_03782</name>
</gene>
<keyword evidence="3" id="KW-1185">Reference proteome</keyword>
<organism evidence="2 3">
    <name type="scientific">Corchorus olitorius</name>
    <dbReference type="NCBI Taxonomy" id="93759"/>
    <lineage>
        <taxon>Eukaryota</taxon>
        <taxon>Viridiplantae</taxon>
        <taxon>Streptophyta</taxon>
        <taxon>Embryophyta</taxon>
        <taxon>Tracheophyta</taxon>
        <taxon>Spermatophyta</taxon>
        <taxon>Magnoliopsida</taxon>
        <taxon>eudicotyledons</taxon>
        <taxon>Gunneridae</taxon>
        <taxon>Pentapetalae</taxon>
        <taxon>rosids</taxon>
        <taxon>malvids</taxon>
        <taxon>Malvales</taxon>
        <taxon>Malvaceae</taxon>
        <taxon>Grewioideae</taxon>
        <taxon>Apeibeae</taxon>
        <taxon>Corchorus</taxon>
    </lineage>
</organism>
<comment type="caution">
    <text evidence="2">The sequence shown here is derived from an EMBL/GenBank/DDBJ whole genome shotgun (WGS) entry which is preliminary data.</text>
</comment>
<dbReference type="AlphaFoldDB" id="A0A1R3KWR6"/>
<evidence type="ECO:0000313" key="3">
    <source>
        <dbReference type="Proteomes" id="UP000187203"/>
    </source>
</evidence>
<protein>
    <submittedName>
        <fullName evidence="2">Disease resistance protein RPM1-like protein</fullName>
    </submittedName>
</protein>
<keyword evidence="1" id="KW-0472">Membrane</keyword>